<reference evidence="2" key="1">
    <citation type="submission" date="2011-08" db="EMBL/GenBank/DDBJ databases">
        <authorList>
            <person name="Rombauts S."/>
        </authorList>
    </citation>
    <scope>NUCLEOTIDE SEQUENCE</scope>
    <source>
        <strain evidence="2">London</strain>
    </source>
</reference>
<accession>T1KAG3</accession>
<evidence type="ECO:0000313" key="2">
    <source>
        <dbReference type="Proteomes" id="UP000015104"/>
    </source>
</evidence>
<dbReference type="Proteomes" id="UP000015104">
    <property type="component" value="Unassembled WGS sequence"/>
</dbReference>
<keyword evidence="2" id="KW-1185">Reference proteome</keyword>
<protein>
    <submittedName>
        <fullName evidence="1">Uncharacterized protein</fullName>
    </submittedName>
</protein>
<evidence type="ECO:0000313" key="1">
    <source>
        <dbReference type="EnsemblMetazoa" id="tetur08g00290.1"/>
    </source>
</evidence>
<dbReference type="EnsemblMetazoa" id="tetur08g00290.1">
    <property type="protein sequence ID" value="tetur08g00290.1"/>
    <property type="gene ID" value="tetur08g00290"/>
</dbReference>
<organism evidence="1 2">
    <name type="scientific">Tetranychus urticae</name>
    <name type="common">Two-spotted spider mite</name>
    <dbReference type="NCBI Taxonomy" id="32264"/>
    <lineage>
        <taxon>Eukaryota</taxon>
        <taxon>Metazoa</taxon>
        <taxon>Ecdysozoa</taxon>
        <taxon>Arthropoda</taxon>
        <taxon>Chelicerata</taxon>
        <taxon>Arachnida</taxon>
        <taxon>Acari</taxon>
        <taxon>Acariformes</taxon>
        <taxon>Trombidiformes</taxon>
        <taxon>Prostigmata</taxon>
        <taxon>Eleutherengona</taxon>
        <taxon>Raphignathae</taxon>
        <taxon>Tetranychoidea</taxon>
        <taxon>Tetranychidae</taxon>
        <taxon>Tetranychus</taxon>
    </lineage>
</organism>
<dbReference type="HOGENOM" id="CLU_3406780_0_0_1"/>
<dbReference type="AlphaFoldDB" id="T1KAG3"/>
<reference evidence="1" key="2">
    <citation type="submission" date="2015-06" db="UniProtKB">
        <authorList>
            <consortium name="EnsemblMetazoa"/>
        </authorList>
    </citation>
    <scope>IDENTIFICATION</scope>
</reference>
<proteinExistence type="predicted"/>
<dbReference type="EMBL" id="CAEY01001938">
    <property type="status" value="NOT_ANNOTATED_CDS"/>
    <property type="molecule type" value="Genomic_DNA"/>
</dbReference>
<sequence>MINATNYDGFHAINGYNQNPPTFNYMILIV</sequence>
<name>T1KAG3_TETUR</name>